<comment type="caution">
    <text evidence="7">The sequence shown here is derived from an EMBL/GenBank/DDBJ whole genome shotgun (WGS) entry which is preliminary data.</text>
</comment>
<accession>A0A7Z0QQX3</accession>
<organism evidence="7 8">
    <name type="scientific">Luteimonas deserti</name>
    <dbReference type="NCBI Taxonomy" id="2752306"/>
    <lineage>
        <taxon>Bacteria</taxon>
        <taxon>Pseudomonadati</taxon>
        <taxon>Pseudomonadota</taxon>
        <taxon>Gammaproteobacteria</taxon>
        <taxon>Lysobacterales</taxon>
        <taxon>Lysobacteraceae</taxon>
        <taxon>Luteimonas</taxon>
    </lineage>
</organism>
<dbReference type="Pfam" id="PF01810">
    <property type="entry name" value="LysE"/>
    <property type="match status" value="1"/>
</dbReference>
<keyword evidence="8" id="KW-1185">Reference proteome</keyword>
<keyword evidence="5 6" id="KW-0472">Membrane</keyword>
<feature type="transmembrane region" description="Helical" evidence="6">
    <location>
        <begin position="48"/>
        <end position="65"/>
    </location>
</feature>
<dbReference type="PANTHER" id="PTHR30086:SF20">
    <property type="entry name" value="ARGININE EXPORTER PROTEIN ARGO-RELATED"/>
    <property type="match status" value="1"/>
</dbReference>
<evidence type="ECO:0000256" key="1">
    <source>
        <dbReference type="ARBA" id="ARBA00004651"/>
    </source>
</evidence>
<evidence type="ECO:0000256" key="6">
    <source>
        <dbReference type="SAM" id="Phobius"/>
    </source>
</evidence>
<keyword evidence="2" id="KW-1003">Cell membrane</keyword>
<dbReference type="Proteomes" id="UP000589896">
    <property type="component" value="Unassembled WGS sequence"/>
</dbReference>
<evidence type="ECO:0000313" key="7">
    <source>
        <dbReference type="EMBL" id="NYZ63206.1"/>
    </source>
</evidence>
<dbReference type="InterPro" id="IPR001123">
    <property type="entry name" value="LeuE-type"/>
</dbReference>
<reference evidence="7 8" key="1">
    <citation type="submission" date="2020-07" db="EMBL/GenBank/DDBJ databases">
        <title>isolation of Luteimonas sp. SJ-16.</title>
        <authorList>
            <person name="Huang X.-X."/>
            <person name="Xu L."/>
            <person name="Sun J.-Q."/>
        </authorList>
    </citation>
    <scope>NUCLEOTIDE SEQUENCE [LARGE SCALE GENOMIC DNA]</scope>
    <source>
        <strain evidence="7 8">SJ-16</strain>
    </source>
</reference>
<protein>
    <submittedName>
        <fullName evidence="7">LysE family transporter</fullName>
    </submittedName>
</protein>
<dbReference type="GO" id="GO:0015171">
    <property type="term" value="F:amino acid transmembrane transporter activity"/>
    <property type="evidence" value="ECO:0007669"/>
    <property type="project" value="TreeGrafter"/>
</dbReference>
<proteinExistence type="predicted"/>
<name>A0A7Z0QQX3_9GAMM</name>
<feature type="transmembrane region" description="Helical" evidence="6">
    <location>
        <begin position="86"/>
        <end position="107"/>
    </location>
</feature>
<evidence type="ECO:0000256" key="3">
    <source>
        <dbReference type="ARBA" id="ARBA00022692"/>
    </source>
</evidence>
<dbReference type="GO" id="GO:0005886">
    <property type="term" value="C:plasma membrane"/>
    <property type="evidence" value="ECO:0007669"/>
    <property type="project" value="UniProtKB-SubCell"/>
</dbReference>
<sequence length="181" mass="18931">MAWLVSLTLAEGRRAGLMATAGIAIGLALNAALSGIGLSALLVKVPVVGAWIGIGAGLMMLWLAWRGWRDAGGAMEAAQGRTLLQLTGAGIVLNLLNAKAAVFFLTVVPRFLSGPDAPFREIIALGAISVGVATLVHLGLVLGAARLRRIVTRPDRVRPVRRVLALGMVAVGGWFFYTALR</sequence>
<comment type="subcellular location">
    <subcellularLocation>
        <location evidence="1">Cell membrane</location>
        <topology evidence="1">Multi-pass membrane protein</topology>
    </subcellularLocation>
</comment>
<gene>
    <name evidence="7" type="ORF">H0E82_10580</name>
</gene>
<dbReference type="EMBL" id="JACCJZ010000017">
    <property type="protein sequence ID" value="NYZ63206.1"/>
    <property type="molecule type" value="Genomic_DNA"/>
</dbReference>
<feature type="transmembrane region" description="Helical" evidence="6">
    <location>
        <begin position="122"/>
        <end position="142"/>
    </location>
</feature>
<dbReference type="PANTHER" id="PTHR30086">
    <property type="entry name" value="ARGININE EXPORTER PROTEIN ARGO"/>
    <property type="match status" value="1"/>
</dbReference>
<evidence type="ECO:0000256" key="4">
    <source>
        <dbReference type="ARBA" id="ARBA00022989"/>
    </source>
</evidence>
<evidence type="ECO:0000256" key="5">
    <source>
        <dbReference type="ARBA" id="ARBA00023136"/>
    </source>
</evidence>
<keyword evidence="3 6" id="KW-0812">Transmembrane</keyword>
<keyword evidence="4 6" id="KW-1133">Transmembrane helix</keyword>
<dbReference type="AlphaFoldDB" id="A0A7Z0QQX3"/>
<feature type="transmembrane region" description="Helical" evidence="6">
    <location>
        <begin position="163"/>
        <end position="180"/>
    </location>
</feature>
<evidence type="ECO:0000256" key="2">
    <source>
        <dbReference type="ARBA" id="ARBA00022475"/>
    </source>
</evidence>
<feature type="transmembrane region" description="Helical" evidence="6">
    <location>
        <begin position="21"/>
        <end position="42"/>
    </location>
</feature>
<evidence type="ECO:0000313" key="8">
    <source>
        <dbReference type="Proteomes" id="UP000589896"/>
    </source>
</evidence>